<dbReference type="InterPro" id="IPR032675">
    <property type="entry name" value="LRR_dom_sf"/>
</dbReference>
<feature type="compositionally biased region" description="Polar residues" evidence="3">
    <location>
        <begin position="928"/>
        <end position="942"/>
    </location>
</feature>
<feature type="compositionally biased region" description="Polar residues" evidence="3">
    <location>
        <begin position="563"/>
        <end position="582"/>
    </location>
</feature>
<feature type="region of interest" description="Disordered" evidence="3">
    <location>
        <begin position="528"/>
        <end position="618"/>
    </location>
</feature>
<reference evidence="5" key="1">
    <citation type="submission" date="2014-08" db="EMBL/GenBank/DDBJ databases">
        <authorList>
            <person name="Sharma Rahul"/>
            <person name="Thines Marco"/>
        </authorList>
    </citation>
    <scope>NUCLEOTIDE SEQUENCE</scope>
</reference>
<proteinExistence type="predicted"/>
<evidence type="ECO:0000256" key="3">
    <source>
        <dbReference type="SAM" id="MobiDB-lite"/>
    </source>
</evidence>
<dbReference type="InterPro" id="IPR001611">
    <property type="entry name" value="Leu-rich_rpt"/>
</dbReference>
<feature type="compositionally biased region" description="Basic and acidic residues" evidence="3">
    <location>
        <begin position="240"/>
        <end position="252"/>
    </location>
</feature>
<feature type="compositionally biased region" description="Acidic residues" evidence="3">
    <location>
        <begin position="253"/>
        <end position="272"/>
    </location>
</feature>
<dbReference type="Pfam" id="PF00560">
    <property type="entry name" value="LRR_1"/>
    <property type="match status" value="1"/>
</dbReference>
<dbReference type="PROSITE" id="PS51450">
    <property type="entry name" value="LRR"/>
    <property type="match status" value="2"/>
</dbReference>
<dbReference type="Gene3D" id="1.20.900.10">
    <property type="entry name" value="Dbl homology (DH) domain"/>
    <property type="match status" value="1"/>
</dbReference>
<feature type="compositionally biased region" description="Low complexity" evidence="3">
    <location>
        <begin position="541"/>
        <end position="562"/>
    </location>
</feature>
<dbReference type="PROSITE" id="PS50010">
    <property type="entry name" value="DH_2"/>
    <property type="match status" value="1"/>
</dbReference>
<dbReference type="PANTHER" id="PTHR12673:SF270">
    <property type="entry name" value="FYVE-TYPE DOMAIN-CONTAINING PROTEIN"/>
    <property type="match status" value="1"/>
</dbReference>
<feature type="compositionally biased region" description="Low complexity" evidence="3">
    <location>
        <begin position="176"/>
        <end position="194"/>
    </location>
</feature>
<feature type="compositionally biased region" description="Low complexity" evidence="3">
    <location>
        <begin position="129"/>
        <end position="141"/>
    </location>
</feature>
<dbReference type="SMART" id="SM00369">
    <property type="entry name" value="LRR_TYP"/>
    <property type="match status" value="2"/>
</dbReference>
<dbReference type="CDD" id="cd00160">
    <property type="entry name" value="RhoGEF"/>
    <property type="match status" value="1"/>
</dbReference>
<feature type="region of interest" description="Disordered" evidence="3">
    <location>
        <begin position="640"/>
        <end position="771"/>
    </location>
</feature>
<dbReference type="GO" id="GO:0005085">
    <property type="term" value="F:guanyl-nucleotide exchange factor activity"/>
    <property type="evidence" value="ECO:0007669"/>
    <property type="project" value="InterPro"/>
</dbReference>
<feature type="compositionally biased region" description="Polar residues" evidence="3">
    <location>
        <begin position="530"/>
        <end position="540"/>
    </location>
</feature>
<dbReference type="EMBL" id="LN483167">
    <property type="protein sequence ID" value="CDZ96787.1"/>
    <property type="molecule type" value="Genomic_DNA"/>
</dbReference>
<accession>A0A0F7SIL1</accession>
<dbReference type="InterPro" id="IPR003591">
    <property type="entry name" value="Leu-rich_rpt_typical-subtyp"/>
</dbReference>
<dbReference type="Pfam" id="PF00621">
    <property type="entry name" value="RhoGEF"/>
    <property type="match status" value="1"/>
</dbReference>
<feature type="compositionally biased region" description="Basic and acidic residues" evidence="3">
    <location>
        <begin position="980"/>
        <end position="998"/>
    </location>
</feature>
<dbReference type="SUPFAM" id="SSF48065">
    <property type="entry name" value="DBL homology domain (DH-domain)"/>
    <property type="match status" value="1"/>
</dbReference>
<dbReference type="GO" id="GO:0005737">
    <property type="term" value="C:cytoplasm"/>
    <property type="evidence" value="ECO:0007669"/>
    <property type="project" value="TreeGrafter"/>
</dbReference>
<protein>
    <submittedName>
        <fullName evidence="5">Invasion-inducing protein TIAM1/CDC24 and related RhoGEF GTPases</fullName>
    </submittedName>
</protein>
<feature type="compositionally biased region" description="Polar residues" evidence="3">
    <location>
        <begin position="817"/>
        <end position="830"/>
    </location>
</feature>
<dbReference type="InterPro" id="IPR000219">
    <property type="entry name" value="DH_dom"/>
</dbReference>
<name>A0A0F7SIL1_PHARH</name>
<dbReference type="Gene3D" id="3.80.10.10">
    <property type="entry name" value="Ribonuclease Inhibitor"/>
    <property type="match status" value="1"/>
</dbReference>
<feature type="compositionally biased region" description="Low complexity" evidence="3">
    <location>
        <begin position="75"/>
        <end position="93"/>
    </location>
</feature>
<evidence type="ECO:0000256" key="1">
    <source>
        <dbReference type="ARBA" id="ARBA00022614"/>
    </source>
</evidence>
<dbReference type="InterPro" id="IPR051092">
    <property type="entry name" value="FYVE_RhoGEF_PH"/>
</dbReference>
<feature type="region of interest" description="Disordered" evidence="3">
    <location>
        <begin position="848"/>
        <end position="867"/>
    </location>
</feature>
<feature type="compositionally biased region" description="Polar residues" evidence="3">
    <location>
        <begin position="224"/>
        <end position="235"/>
    </location>
</feature>
<feature type="compositionally biased region" description="Low complexity" evidence="3">
    <location>
        <begin position="960"/>
        <end position="971"/>
    </location>
</feature>
<evidence type="ECO:0000259" key="4">
    <source>
        <dbReference type="PROSITE" id="PS50010"/>
    </source>
</evidence>
<feature type="compositionally biased region" description="Basic and acidic residues" evidence="3">
    <location>
        <begin position="640"/>
        <end position="655"/>
    </location>
</feature>
<keyword evidence="1" id="KW-0433">Leucine-rich repeat</keyword>
<feature type="compositionally biased region" description="Polar residues" evidence="3">
    <location>
        <begin position="1"/>
        <end position="32"/>
    </location>
</feature>
<organism evidence="5">
    <name type="scientific">Phaffia rhodozyma</name>
    <name type="common">Yeast</name>
    <name type="synonym">Xanthophyllomyces dendrorhous</name>
    <dbReference type="NCBI Taxonomy" id="264483"/>
    <lineage>
        <taxon>Eukaryota</taxon>
        <taxon>Fungi</taxon>
        <taxon>Dikarya</taxon>
        <taxon>Basidiomycota</taxon>
        <taxon>Agaricomycotina</taxon>
        <taxon>Tremellomycetes</taxon>
        <taxon>Cystofilobasidiales</taxon>
        <taxon>Mrakiaceae</taxon>
        <taxon>Phaffia</taxon>
    </lineage>
</organism>
<sequence>MEFPDTQSLANNLPSAGSSYGRNRGVPSSQTYHRPPAMSSMFAFNEPSAPPITDDHQFNVALGPTPHPHPDPTMASSAIRAEGAAGAVGAGAEQIKTYGDSRRESSTYLPARRPSQQAQWHARHSGHASSSQPQPHFQSHPHPQPQPHFQPQSSARSISNSFLPSQSAYSRTEVGTGSSSYTTTTAETTPRLSSAPDPSRPEDHSSTEQPWSMGYHTSRGFPESDQNQATGSEIANHTRKSSDSEGHEHEREVVEEDQNEGDEEDGSEDGSSDDLYGWVQESAAVMMIEDGRGKVVTGDALDMNRSEQLALDLIGITHLILPTTPTPALVVPFLEAVIPSLCASLVVLDISSCNLSHLPAELATLFSLEELDVSNNPLRSLPPSLSELRSLRVLSANGIGCSNLPSSFANLQKLHTLCLRRNRLLSLPSWLGLLPNIETLLVEDNPFHGTWRPLVEQMLIRWSPGKLEDLLLESFRKSSKSENGQGYNSDSHQIQSTASSSIGISSPLSLSPKNVSFLEEDFETMIIPSDHTNSQPDTLQNSSFHNSSAASSPSSSIPRLRSNTVFQSTFSSPVSQPTSLDPRQSAPPDTRRSPNHEEQEDDHNFMHGDSTGRLIPRYHTSLGREGGKLVSAAYRARKPNDHDVLEESPMEDQRASLRWSPGDLAGSGKEKDGKEKDKSKWGFLKKMNIGKTKNVGSGGGALGSIDRRPSGPVHSNTASLLEGNTRFRRPTIARTATSVSQSTSAGTRGGPLDVSSSSNGSSSKEGFLSPGGLTSEAALLARQNKRRSYLSLDGPPSLNISIPKTSPFLSTTTFSTVQPIPSPSSMTATEGRNRRLEDGSSVIDSYIQSSENSSTSDHDHDLRHSDLHPLDLSSAEDYRQSQYAAGLHSLMGYLRDLNDLCLPPIVHSPESSMATGFDMSVQMSSPVATSVLSGQTSSSTRGSIRRPTLGSVDMKREFSESSFNFSHNGSSPRFSGIETTHSDESKGERDGPRGFKDDRVKRSRVVQEIYETELTYVRGLRDLVEIYVKPSEAPAVGNSKDTVIPLQERKIAFGGLSGLLQFHEQTFLPKLEAAATPVLKGGDDLDGSASVKAALGVADVFRTYNPFMRMYSTYINNFPNALQRSSMWMLSSSAPMPSSSPGSPNASSVHVVNMGLTMSAVTPPIPAESQPLASSLSLTTTQRKRIKAFIKRAKQHPRHTQISLDAYLLLPVQRIPRYRMLLSDLMKCTPPQTTQAYDVLEDAFKEMASLASCMNEEKRDAESRQRLVNWQSRIRGRFPSPLVQPHRKLLLDGPLTLIRLVKKNSELAEVVHPIIHDDGGDQTITPSKSLIKVECLGDPDTTVFHLVGVLTSDLFVLCKKDNSTDSSFELFAVLRMQTKAQPASVISGSTIRVVDNRAILYFEAKSPSDALNWVNMLNVSFQITR</sequence>
<dbReference type="PANTHER" id="PTHR12673">
    <property type="entry name" value="FACIOGENITAL DYSPLASIA PROTEIN"/>
    <property type="match status" value="1"/>
</dbReference>
<feature type="compositionally biased region" description="Polar residues" evidence="3">
    <location>
        <begin position="155"/>
        <end position="175"/>
    </location>
</feature>
<feature type="compositionally biased region" description="Basic and acidic residues" evidence="3">
    <location>
        <begin position="589"/>
        <end position="606"/>
    </location>
</feature>
<feature type="region of interest" description="Disordered" evidence="3">
    <location>
        <begin position="813"/>
        <end position="840"/>
    </location>
</feature>
<evidence type="ECO:0000313" key="5">
    <source>
        <dbReference type="EMBL" id="CDZ96787.1"/>
    </source>
</evidence>
<dbReference type="SUPFAM" id="SSF52058">
    <property type="entry name" value="L domain-like"/>
    <property type="match status" value="1"/>
</dbReference>
<evidence type="ECO:0000256" key="2">
    <source>
        <dbReference type="ARBA" id="ARBA00022737"/>
    </source>
</evidence>
<dbReference type="InterPro" id="IPR035899">
    <property type="entry name" value="DBL_dom_sf"/>
</dbReference>
<feature type="region of interest" description="Disordered" evidence="3">
    <location>
        <begin position="1"/>
        <end position="274"/>
    </location>
</feature>
<dbReference type="SMART" id="SM00325">
    <property type="entry name" value="RhoGEF"/>
    <property type="match status" value="1"/>
</dbReference>
<feature type="compositionally biased region" description="Basic and acidic residues" evidence="3">
    <location>
        <begin position="668"/>
        <end position="680"/>
    </location>
</feature>
<feature type="compositionally biased region" description="Basic and acidic residues" evidence="3">
    <location>
        <begin position="856"/>
        <end position="867"/>
    </location>
</feature>
<feature type="compositionally biased region" description="Polar residues" evidence="3">
    <location>
        <begin position="734"/>
        <end position="746"/>
    </location>
</feature>
<feature type="domain" description="DH" evidence="4">
    <location>
        <begin position="1001"/>
        <end position="1257"/>
    </location>
</feature>
<feature type="region of interest" description="Disordered" evidence="3">
    <location>
        <begin position="928"/>
        <end position="998"/>
    </location>
</feature>
<keyword evidence="2" id="KW-0677">Repeat</keyword>